<proteinExistence type="predicted"/>
<gene>
    <name evidence="2" type="ORF">g.780</name>
</gene>
<organism evidence="2">
    <name type="scientific">Homalodisca liturata</name>
    <dbReference type="NCBI Taxonomy" id="320908"/>
    <lineage>
        <taxon>Eukaryota</taxon>
        <taxon>Metazoa</taxon>
        <taxon>Ecdysozoa</taxon>
        <taxon>Arthropoda</taxon>
        <taxon>Hexapoda</taxon>
        <taxon>Insecta</taxon>
        <taxon>Pterygota</taxon>
        <taxon>Neoptera</taxon>
        <taxon>Paraneoptera</taxon>
        <taxon>Hemiptera</taxon>
        <taxon>Auchenorrhyncha</taxon>
        <taxon>Membracoidea</taxon>
        <taxon>Cicadellidae</taxon>
        <taxon>Cicadellinae</taxon>
        <taxon>Proconiini</taxon>
        <taxon>Homalodisca</taxon>
    </lineage>
</organism>
<dbReference type="EMBL" id="GECU01008836">
    <property type="protein sequence ID" value="JAS98870.1"/>
    <property type="molecule type" value="Transcribed_RNA"/>
</dbReference>
<sequence>MASICEYSTLLGTDANATSDEILKAYSYKKSELEELLRDARLSFDKKNDIFIRINHLRRAYQTLLLNAPHKYAHLREDAGRAEDVIDGSGSQPHDARSDESEAADGDGKSASNGPPGFPRTPSAQEQIKESKAIGLDAGSKQNE</sequence>
<dbReference type="AlphaFoldDB" id="A0A1B6JHY8"/>
<feature type="non-terminal residue" evidence="2">
    <location>
        <position position="144"/>
    </location>
</feature>
<feature type="region of interest" description="Disordered" evidence="1">
    <location>
        <begin position="83"/>
        <end position="144"/>
    </location>
</feature>
<evidence type="ECO:0000256" key="1">
    <source>
        <dbReference type="SAM" id="MobiDB-lite"/>
    </source>
</evidence>
<evidence type="ECO:0000313" key="2">
    <source>
        <dbReference type="EMBL" id="JAS98870.1"/>
    </source>
</evidence>
<accession>A0A1B6JHY8</accession>
<protein>
    <submittedName>
        <fullName evidence="2">Uncharacterized protein</fullName>
    </submittedName>
</protein>
<name>A0A1B6JHY8_9HEMI</name>
<reference evidence="2" key="1">
    <citation type="submission" date="2015-11" db="EMBL/GenBank/DDBJ databases">
        <title>De novo transcriptome assembly of four potential Pierce s Disease insect vectors from Arizona vineyards.</title>
        <authorList>
            <person name="Tassone E.E."/>
        </authorList>
    </citation>
    <scope>NUCLEOTIDE SEQUENCE</scope>
</reference>